<name>A0A4P7HM34_9RHOB</name>
<dbReference type="EMBL" id="SRPG01000090">
    <property type="protein sequence ID" value="TGN60447.1"/>
    <property type="molecule type" value="Genomic_DNA"/>
</dbReference>
<dbReference type="EMBL" id="CP038439">
    <property type="protein sequence ID" value="QBX35309.1"/>
    <property type="molecule type" value="Genomic_DNA"/>
</dbReference>
<dbReference type="Pfam" id="PF13670">
    <property type="entry name" value="PepSY_2"/>
    <property type="match status" value="1"/>
</dbReference>
<accession>A0A4Z1C9C2</accession>
<feature type="signal peptide" evidence="1">
    <location>
        <begin position="1"/>
        <end position="20"/>
    </location>
</feature>
<dbReference type="Gene3D" id="3.10.450.40">
    <property type="match status" value="1"/>
</dbReference>
<evidence type="ECO:0000313" key="5">
    <source>
        <dbReference type="Proteomes" id="UP000296374"/>
    </source>
</evidence>
<dbReference type="OrthoDB" id="8099763at2"/>
<evidence type="ECO:0000313" key="6">
    <source>
        <dbReference type="Proteomes" id="UP000297972"/>
    </source>
</evidence>
<dbReference type="RefSeq" id="WP_135313590.1">
    <property type="nucleotide sequence ID" value="NZ_CP038439.1"/>
</dbReference>
<reference evidence="5 6" key="1">
    <citation type="submission" date="2019-03" db="EMBL/GenBank/DDBJ databases">
        <authorList>
            <person name="Li J."/>
        </authorList>
    </citation>
    <scope>NUCLEOTIDE SEQUENCE [LARGE SCALE GENOMIC DNA]</scope>
    <source>
        <strain evidence="5">2251</strain>
        <strain evidence="4 6">3058</strain>
    </source>
</reference>
<dbReference type="KEGG" id="plia:E4191_11840"/>
<keyword evidence="1" id="KW-0732">Signal</keyword>
<feature type="chain" id="PRO_5041548938" evidence="1">
    <location>
        <begin position="21"/>
        <end position="90"/>
    </location>
</feature>
<reference evidence="3" key="2">
    <citation type="journal article" date="2020" name="Int. J. Syst. Evol. Microbiol.">
        <title>Paracoccus liaowanqingii sp. nov., isolated from Tibetan antelope (Pantholops hodgsonii).</title>
        <authorList>
            <person name="Li J."/>
            <person name="Lu S."/>
            <person name="Jin D."/>
            <person name="Yang J."/>
            <person name="Lai X.H."/>
            <person name="Huang Y."/>
            <person name="Tian Z."/>
            <person name="Dong K."/>
            <person name="Zhang S."/>
            <person name="Lei W."/>
            <person name="Pu J."/>
            <person name="Zhang G."/>
            <person name="Wu X."/>
            <person name="Huang Y."/>
            <person name="Ren Z."/>
            <person name="Wang S."/>
            <person name="Xu J."/>
        </authorList>
    </citation>
    <scope>NUCLEOTIDE SEQUENCE</scope>
    <source>
        <strain evidence="3">2251</strain>
    </source>
</reference>
<protein>
    <submittedName>
        <fullName evidence="3">PepSY domain-containing protein</fullName>
    </submittedName>
</protein>
<accession>A0A4P7HM34</accession>
<dbReference type="Proteomes" id="UP000296374">
    <property type="component" value="Chromosome"/>
</dbReference>
<feature type="domain" description="PepSY" evidence="2">
    <location>
        <begin position="6"/>
        <end position="89"/>
    </location>
</feature>
<evidence type="ECO:0000313" key="4">
    <source>
        <dbReference type="EMBL" id="TGN60447.1"/>
    </source>
</evidence>
<evidence type="ECO:0000313" key="3">
    <source>
        <dbReference type="EMBL" id="QBX35309.1"/>
    </source>
</evidence>
<sequence length="90" mass="9737">MTLRILTAAALILSPAAALAQVTPGDMPPAGAMPLSEIIAKVETDLGADLGYIDDIQWDDDGYYEVEYHTADDREVEMRIDPTTGETIAR</sequence>
<proteinExistence type="predicted"/>
<dbReference type="InterPro" id="IPR025711">
    <property type="entry name" value="PepSY"/>
</dbReference>
<gene>
    <name evidence="3" type="ORF">E4191_11840</name>
    <name evidence="4" type="ORF">E4L95_10810</name>
</gene>
<dbReference type="AlphaFoldDB" id="A0A4P7HM34"/>
<evidence type="ECO:0000259" key="2">
    <source>
        <dbReference type="Pfam" id="PF13670"/>
    </source>
</evidence>
<dbReference type="Proteomes" id="UP000297972">
    <property type="component" value="Unassembled WGS sequence"/>
</dbReference>
<organism evidence="3 5">
    <name type="scientific">Paracoccus liaowanqingii</name>
    <dbReference type="NCBI Taxonomy" id="2560053"/>
    <lineage>
        <taxon>Bacteria</taxon>
        <taxon>Pseudomonadati</taxon>
        <taxon>Pseudomonadota</taxon>
        <taxon>Alphaproteobacteria</taxon>
        <taxon>Rhodobacterales</taxon>
        <taxon>Paracoccaceae</taxon>
        <taxon>Paracoccus</taxon>
    </lineage>
</organism>
<keyword evidence="6" id="KW-1185">Reference proteome</keyword>
<evidence type="ECO:0000256" key="1">
    <source>
        <dbReference type="SAM" id="SignalP"/>
    </source>
</evidence>